<gene>
    <name evidence="4" type="ORF">LCGC14_2088720</name>
</gene>
<evidence type="ECO:0000256" key="2">
    <source>
        <dbReference type="ARBA" id="ARBA00022840"/>
    </source>
</evidence>
<dbReference type="PROSITE" id="PS00211">
    <property type="entry name" value="ABC_TRANSPORTER_1"/>
    <property type="match status" value="1"/>
</dbReference>
<evidence type="ECO:0000313" key="4">
    <source>
        <dbReference type="EMBL" id="KKL72057.1"/>
    </source>
</evidence>
<dbReference type="InterPro" id="IPR017871">
    <property type="entry name" value="ABC_transporter-like_CS"/>
</dbReference>
<sequence>MEADTCLLKIEKLSKYFGPVHALKNVSFSVQQSEILGLLGDNGAGKSTLIKILTGVYPPTEGIIYFEGKRLNVPSPKEAREQGIETVYQGSPLIELLSIYRNFFLGREIRKKFGFFKVLDKEKMKKESEKVLNDIGVTVRSAEESVSNLSGGERQAVSIGRCMHFGAKLLILDEPLNNLSVKESRVVLKHATDVKRAGVSIIFIDHNIHHVYSVCDRFVILEKGEKIWEGKREEKKIDEIIEIIATGKVEKAAAF</sequence>
<dbReference type="InterPro" id="IPR003593">
    <property type="entry name" value="AAA+_ATPase"/>
</dbReference>
<evidence type="ECO:0000259" key="3">
    <source>
        <dbReference type="PROSITE" id="PS50893"/>
    </source>
</evidence>
<dbReference type="PANTHER" id="PTHR43790">
    <property type="entry name" value="CARBOHYDRATE TRANSPORT ATP-BINDING PROTEIN MG119-RELATED"/>
    <property type="match status" value="1"/>
</dbReference>
<dbReference type="CDD" id="cd03216">
    <property type="entry name" value="ABC_Carb_Monos_I"/>
    <property type="match status" value="1"/>
</dbReference>
<feature type="domain" description="ABC transporter" evidence="3">
    <location>
        <begin position="8"/>
        <end position="248"/>
    </location>
</feature>
<dbReference type="SMART" id="SM00382">
    <property type="entry name" value="AAA"/>
    <property type="match status" value="1"/>
</dbReference>
<dbReference type="GO" id="GO:0016887">
    <property type="term" value="F:ATP hydrolysis activity"/>
    <property type="evidence" value="ECO:0007669"/>
    <property type="project" value="InterPro"/>
</dbReference>
<dbReference type="GO" id="GO:0005524">
    <property type="term" value="F:ATP binding"/>
    <property type="evidence" value="ECO:0007669"/>
    <property type="project" value="UniProtKB-KW"/>
</dbReference>
<keyword evidence="1" id="KW-0547">Nucleotide-binding</keyword>
<dbReference type="InterPro" id="IPR027417">
    <property type="entry name" value="P-loop_NTPase"/>
</dbReference>
<dbReference type="EMBL" id="LAZR01025391">
    <property type="protein sequence ID" value="KKL72057.1"/>
    <property type="molecule type" value="Genomic_DNA"/>
</dbReference>
<dbReference type="Pfam" id="PF00005">
    <property type="entry name" value="ABC_tran"/>
    <property type="match status" value="1"/>
</dbReference>
<dbReference type="PANTHER" id="PTHR43790:SF8">
    <property type="entry name" value="SUGAR ABC TRANSPORTER ATP-BINDING PROTEIN"/>
    <property type="match status" value="1"/>
</dbReference>
<name>A0A0F9HAA5_9ZZZZ</name>
<proteinExistence type="predicted"/>
<reference evidence="4" key="1">
    <citation type="journal article" date="2015" name="Nature">
        <title>Complex archaea that bridge the gap between prokaryotes and eukaryotes.</title>
        <authorList>
            <person name="Spang A."/>
            <person name="Saw J.H."/>
            <person name="Jorgensen S.L."/>
            <person name="Zaremba-Niedzwiedzka K."/>
            <person name="Martijn J."/>
            <person name="Lind A.E."/>
            <person name="van Eijk R."/>
            <person name="Schleper C."/>
            <person name="Guy L."/>
            <person name="Ettema T.J."/>
        </authorList>
    </citation>
    <scope>NUCLEOTIDE SEQUENCE</scope>
</reference>
<dbReference type="InterPro" id="IPR050107">
    <property type="entry name" value="ABC_carbohydrate_import_ATPase"/>
</dbReference>
<accession>A0A0F9HAA5</accession>
<protein>
    <recommendedName>
        <fullName evidence="3">ABC transporter domain-containing protein</fullName>
    </recommendedName>
</protein>
<dbReference type="Gene3D" id="3.40.50.300">
    <property type="entry name" value="P-loop containing nucleotide triphosphate hydrolases"/>
    <property type="match status" value="1"/>
</dbReference>
<dbReference type="AlphaFoldDB" id="A0A0F9HAA5"/>
<dbReference type="PROSITE" id="PS50893">
    <property type="entry name" value="ABC_TRANSPORTER_2"/>
    <property type="match status" value="1"/>
</dbReference>
<dbReference type="SUPFAM" id="SSF52540">
    <property type="entry name" value="P-loop containing nucleoside triphosphate hydrolases"/>
    <property type="match status" value="1"/>
</dbReference>
<organism evidence="4">
    <name type="scientific">marine sediment metagenome</name>
    <dbReference type="NCBI Taxonomy" id="412755"/>
    <lineage>
        <taxon>unclassified sequences</taxon>
        <taxon>metagenomes</taxon>
        <taxon>ecological metagenomes</taxon>
    </lineage>
</organism>
<keyword evidence="2" id="KW-0067">ATP-binding</keyword>
<evidence type="ECO:0000256" key="1">
    <source>
        <dbReference type="ARBA" id="ARBA00022741"/>
    </source>
</evidence>
<comment type="caution">
    <text evidence="4">The sequence shown here is derived from an EMBL/GenBank/DDBJ whole genome shotgun (WGS) entry which is preliminary data.</text>
</comment>
<dbReference type="InterPro" id="IPR003439">
    <property type="entry name" value="ABC_transporter-like_ATP-bd"/>
</dbReference>